<comment type="caution">
    <text evidence="1">The sequence shown here is derived from an EMBL/GenBank/DDBJ whole genome shotgun (WGS) entry which is preliminary data.</text>
</comment>
<accession>A0ABW2AYA0</accession>
<keyword evidence="3" id="KW-1185">Reference proteome</keyword>
<dbReference type="Proteomes" id="UP001596353">
    <property type="component" value="Unassembled WGS sequence"/>
</dbReference>
<dbReference type="EMBL" id="JBHSWG010000001">
    <property type="protein sequence ID" value="MFC6758327.1"/>
    <property type="molecule type" value="Genomic_DNA"/>
</dbReference>
<protein>
    <submittedName>
        <fullName evidence="1">PAS-domain containing protein</fullName>
    </submittedName>
</protein>
<reference evidence="1" key="3">
    <citation type="submission" date="2024-09" db="EMBL/GenBank/DDBJ databases">
        <authorList>
            <person name="Sun Q."/>
            <person name="Mori K."/>
        </authorList>
    </citation>
    <scope>NUCLEOTIDE SEQUENCE</scope>
    <source>
        <strain evidence="1">NBRC 109054</strain>
    </source>
</reference>
<dbReference type="EMBL" id="JBHSWG010000002">
    <property type="protein sequence ID" value="MFC6761374.1"/>
    <property type="molecule type" value="Genomic_DNA"/>
</dbReference>
<reference evidence="3" key="2">
    <citation type="journal article" date="2019" name="Int. J. Syst. Evol. Microbiol.">
        <title>The Global Catalogue of Microorganisms (GCM) 10K type strain sequencing project: providing services to taxonomists for standard genome sequencing and annotation.</title>
        <authorList>
            <consortium name="The Broad Institute Genomics Platform"/>
            <consortium name="The Broad Institute Genome Sequencing Center for Infectious Disease"/>
            <person name="Wu L."/>
            <person name="Ma J."/>
        </authorList>
    </citation>
    <scope>NUCLEOTIDE SEQUENCE [LARGE SCALE GENOMIC DNA]</scope>
    <source>
        <strain evidence="3">CCUG 66188</strain>
    </source>
</reference>
<name>A0ABW2AYA0_9RHOB</name>
<evidence type="ECO:0000313" key="3">
    <source>
        <dbReference type="Proteomes" id="UP001596353"/>
    </source>
</evidence>
<dbReference type="Gene3D" id="3.30.450.20">
    <property type="entry name" value="PAS domain"/>
    <property type="match status" value="1"/>
</dbReference>
<dbReference type="InterPro" id="IPR035965">
    <property type="entry name" value="PAS-like_dom_sf"/>
</dbReference>
<dbReference type="Pfam" id="PF12860">
    <property type="entry name" value="PAS_7"/>
    <property type="match status" value="1"/>
</dbReference>
<organism evidence="1 3">
    <name type="scientific">Sulfitobacter porphyrae</name>
    <dbReference type="NCBI Taxonomy" id="1246864"/>
    <lineage>
        <taxon>Bacteria</taxon>
        <taxon>Pseudomonadati</taxon>
        <taxon>Pseudomonadota</taxon>
        <taxon>Alphaproteobacteria</taxon>
        <taxon>Rhodobacterales</taxon>
        <taxon>Roseobacteraceae</taxon>
        <taxon>Sulfitobacter</taxon>
    </lineage>
</organism>
<sequence>MLTSRSGGDPEWFEITRREVDGVTIHHATCISGLVKAEESLRTFVQTLTKTFAHLRIGLAVFNRDDQLVLFNPALLELSGVPAEFLSGKPNMLSFFDQLRENRRMPEPKNYGSWRQQIASLASAAADGRYRETWSLEDGRTYSVQGRPHPEGATVFLFEDISAEVSLTRNFRAELELSQYLLDKVEDCLVVFSPSGVLTFCNSAYRELWQQDPDAAFADITVSDCLDIWRSKAKAEVPWQDFMKISCGYTNRQSLTTRITLNNGQRMTCVAETIASGATLICFKTLEEVTAAAQ</sequence>
<evidence type="ECO:0000313" key="2">
    <source>
        <dbReference type="EMBL" id="MFC6761374.1"/>
    </source>
</evidence>
<evidence type="ECO:0000313" key="1">
    <source>
        <dbReference type="EMBL" id="MFC6758327.1"/>
    </source>
</evidence>
<dbReference type="SUPFAM" id="SSF55785">
    <property type="entry name" value="PYP-like sensor domain (PAS domain)"/>
    <property type="match status" value="1"/>
</dbReference>
<proteinExistence type="predicted"/>
<gene>
    <name evidence="1" type="ORF">ACFQFQ_00485</name>
    <name evidence="2" type="ORF">ACFQFQ_21075</name>
</gene>
<reference evidence="1" key="1">
    <citation type="journal article" date="2014" name="Int. J. Syst. Evol. Microbiol.">
        <title>Complete genome of a new Firmicutes species belonging to the dominant human colonic microbiota ('Ruminococcus bicirculans') reveals two chromosomes and a selective capacity to utilize plant glucans.</title>
        <authorList>
            <consortium name="NISC Comparative Sequencing Program"/>
            <person name="Wegmann U."/>
            <person name="Louis P."/>
            <person name="Goesmann A."/>
            <person name="Henrissat B."/>
            <person name="Duncan S.H."/>
            <person name="Flint H.J."/>
        </authorList>
    </citation>
    <scope>NUCLEOTIDE SEQUENCE</scope>
    <source>
        <strain evidence="1">NBRC 109054</strain>
    </source>
</reference>